<name>A0A381XVN2_9ZZZZ</name>
<sequence>MTMRNFYIKTLPLVTLMLLTNGFSQLPIEVNHPSQILIKRYSALGDIPLEYFGNNSISKIDANNFLSNYENDIIRIHKRDIQLAKMDSSSTNSILKHKIDYLLNGITNDNFNKPKEYFFQSTSDSMSMWLSWKEKILFEPNKSTNDFQYSDEFYLNGFIKNNIFLSSKFSMH</sequence>
<feature type="non-terminal residue" evidence="1">
    <location>
        <position position="172"/>
    </location>
</feature>
<proteinExistence type="predicted"/>
<evidence type="ECO:0000313" key="1">
    <source>
        <dbReference type="EMBL" id="SVA68844.1"/>
    </source>
</evidence>
<protein>
    <submittedName>
        <fullName evidence="1">Uncharacterized protein</fullName>
    </submittedName>
</protein>
<reference evidence="1" key="1">
    <citation type="submission" date="2018-05" db="EMBL/GenBank/DDBJ databases">
        <authorList>
            <person name="Lanie J.A."/>
            <person name="Ng W.-L."/>
            <person name="Kazmierczak K.M."/>
            <person name="Andrzejewski T.M."/>
            <person name="Davidsen T.M."/>
            <person name="Wayne K.J."/>
            <person name="Tettelin H."/>
            <person name="Glass J.I."/>
            <person name="Rusch D."/>
            <person name="Podicherti R."/>
            <person name="Tsui H.-C.T."/>
            <person name="Winkler M.E."/>
        </authorList>
    </citation>
    <scope>NUCLEOTIDE SEQUENCE</scope>
</reference>
<accession>A0A381XVN2</accession>
<dbReference type="EMBL" id="UINC01016556">
    <property type="protein sequence ID" value="SVA68844.1"/>
    <property type="molecule type" value="Genomic_DNA"/>
</dbReference>
<gene>
    <name evidence="1" type="ORF">METZ01_LOCUS121698</name>
</gene>
<dbReference type="AlphaFoldDB" id="A0A381XVN2"/>
<organism evidence="1">
    <name type="scientific">marine metagenome</name>
    <dbReference type="NCBI Taxonomy" id="408172"/>
    <lineage>
        <taxon>unclassified sequences</taxon>
        <taxon>metagenomes</taxon>
        <taxon>ecological metagenomes</taxon>
    </lineage>
</organism>